<dbReference type="InterPro" id="IPR022634">
    <property type="entry name" value="DNA_polIII_beta_N"/>
</dbReference>
<evidence type="ECO:0000256" key="7">
    <source>
        <dbReference type="ARBA" id="ARBA00022932"/>
    </source>
</evidence>
<dbReference type="Pfam" id="PF02767">
    <property type="entry name" value="DNA_pol3_beta_2"/>
    <property type="match status" value="1"/>
</dbReference>
<dbReference type="Gene3D" id="3.10.150.10">
    <property type="entry name" value="DNA Polymerase III, subunit A, domain 2"/>
    <property type="match status" value="3"/>
</dbReference>
<evidence type="ECO:0000259" key="11">
    <source>
        <dbReference type="Pfam" id="PF02768"/>
    </source>
</evidence>
<evidence type="ECO:0000313" key="12">
    <source>
        <dbReference type="EMBL" id="NLA56648.1"/>
    </source>
</evidence>
<dbReference type="PANTHER" id="PTHR30478:SF0">
    <property type="entry name" value="BETA SLIDING CLAMP"/>
    <property type="match status" value="1"/>
</dbReference>
<evidence type="ECO:0000256" key="4">
    <source>
        <dbReference type="ARBA" id="ARBA00022679"/>
    </source>
</evidence>
<feature type="non-terminal residue" evidence="12">
    <location>
        <position position="350"/>
    </location>
</feature>
<reference evidence="12 13" key="1">
    <citation type="journal article" date="2020" name="Biotechnol. Biofuels">
        <title>New insights from the biogas microbiome by comprehensive genome-resolved metagenomics of nearly 1600 species originating from multiple anaerobic digesters.</title>
        <authorList>
            <person name="Campanaro S."/>
            <person name="Treu L."/>
            <person name="Rodriguez-R L.M."/>
            <person name="Kovalovszki A."/>
            <person name="Ziels R.M."/>
            <person name="Maus I."/>
            <person name="Zhu X."/>
            <person name="Kougias P.G."/>
            <person name="Basile A."/>
            <person name="Luo G."/>
            <person name="Schluter A."/>
            <person name="Konstantinidis K.T."/>
            <person name="Angelidaki I."/>
        </authorList>
    </citation>
    <scope>NUCLEOTIDE SEQUENCE [LARGE SCALE GENOMIC DNA]</scope>
    <source>
        <strain evidence="12">AS15tlH2ME_198</strain>
    </source>
</reference>
<keyword evidence="3" id="KW-0963">Cytoplasm</keyword>
<feature type="domain" description="DNA polymerase III beta sliding clamp central" evidence="10">
    <location>
        <begin position="132"/>
        <end position="255"/>
    </location>
</feature>
<comment type="subcellular location">
    <subcellularLocation>
        <location evidence="1">Cytoplasm</location>
    </subcellularLocation>
</comment>
<dbReference type="EMBL" id="JAAZHI010000200">
    <property type="protein sequence ID" value="NLA56648.1"/>
    <property type="molecule type" value="Genomic_DNA"/>
</dbReference>
<dbReference type="PANTHER" id="PTHR30478">
    <property type="entry name" value="DNA POLYMERASE III SUBUNIT BETA"/>
    <property type="match status" value="1"/>
</dbReference>
<dbReference type="SMART" id="SM00480">
    <property type="entry name" value="POL3Bc"/>
    <property type="match status" value="1"/>
</dbReference>
<evidence type="ECO:0000256" key="1">
    <source>
        <dbReference type="ARBA" id="ARBA00004496"/>
    </source>
</evidence>
<dbReference type="InterPro" id="IPR022635">
    <property type="entry name" value="DNA_polIII_beta_C"/>
</dbReference>
<evidence type="ECO:0000256" key="3">
    <source>
        <dbReference type="ARBA" id="ARBA00022490"/>
    </source>
</evidence>
<dbReference type="GO" id="GO:0006271">
    <property type="term" value="P:DNA strand elongation involved in DNA replication"/>
    <property type="evidence" value="ECO:0007669"/>
    <property type="project" value="TreeGrafter"/>
</dbReference>
<evidence type="ECO:0000259" key="10">
    <source>
        <dbReference type="Pfam" id="PF02767"/>
    </source>
</evidence>
<dbReference type="Pfam" id="PF02768">
    <property type="entry name" value="DNA_pol3_beta_3"/>
    <property type="match status" value="1"/>
</dbReference>
<feature type="domain" description="DNA polymerase III beta sliding clamp N-terminal" evidence="9">
    <location>
        <begin position="7"/>
        <end position="123"/>
    </location>
</feature>
<evidence type="ECO:0000256" key="8">
    <source>
        <dbReference type="ARBA" id="ARBA00023125"/>
    </source>
</evidence>
<dbReference type="GO" id="GO:0003887">
    <property type="term" value="F:DNA-directed DNA polymerase activity"/>
    <property type="evidence" value="ECO:0007669"/>
    <property type="project" value="UniProtKB-KW"/>
</dbReference>
<keyword evidence="4 12" id="KW-0808">Transferase</keyword>
<keyword evidence="7" id="KW-0239">DNA-directed DNA polymerase</keyword>
<accession>A0A7X6PPA7</accession>
<dbReference type="GO" id="GO:0003677">
    <property type="term" value="F:DNA binding"/>
    <property type="evidence" value="ECO:0007669"/>
    <property type="project" value="UniProtKB-KW"/>
</dbReference>
<keyword evidence="6" id="KW-0235">DNA replication</keyword>
<protein>
    <submittedName>
        <fullName evidence="12">DNA polymerase III subunit beta</fullName>
        <ecNumber evidence="12">2.7.7.7</ecNumber>
    </submittedName>
</protein>
<keyword evidence="5 12" id="KW-0548">Nucleotidyltransferase</keyword>
<name>A0A7X6PPA7_9CORY</name>
<dbReference type="InterPro" id="IPR046938">
    <property type="entry name" value="DNA_clamp_sf"/>
</dbReference>
<keyword evidence="8" id="KW-0238">DNA-binding</keyword>
<dbReference type="CDD" id="cd00140">
    <property type="entry name" value="beta_clamp"/>
    <property type="match status" value="1"/>
</dbReference>
<sequence length="350" mass="37799">MESQAVSFRVVRDDLANAVAWVARNLPTKVTQPVLRAMLITADDNGLEFAGFDYEVSTRVRVAAEIGDQGRIAVAGKLISEIVSNLPNKPVELRVEGSKALLSCGSSRFELPLIPLDDYPQIPTLPEVTGTINPALFTEAVTQVATAAGKDDTLPMLTGVHMEISGNQVKLAATDRFRLALRTFEWDPASPDVEAKLLVPAKTLLDNARTLDQSVNNPVEIAVGTGEQIGAAGLFGIHTDSRETTTRMLDADFPNIQPLLPKTHTSVASVEIAPLQEAIRRVSLVTERNAQIRMQFTEGELILSAGGLDSGHAEERLPCAFAGKDELVIAFNPGYLRDGLSVIHTNRVVF</sequence>
<dbReference type="NCBIfam" id="TIGR00663">
    <property type="entry name" value="dnan"/>
    <property type="match status" value="1"/>
</dbReference>
<feature type="domain" description="DNA polymerase III beta sliding clamp C-terminal" evidence="11">
    <location>
        <begin position="259"/>
        <end position="349"/>
    </location>
</feature>
<comment type="similarity">
    <text evidence="2">Belongs to the beta sliding clamp family.</text>
</comment>
<dbReference type="GO" id="GO:0005737">
    <property type="term" value="C:cytoplasm"/>
    <property type="evidence" value="ECO:0007669"/>
    <property type="project" value="UniProtKB-SubCell"/>
</dbReference>
<dbReference type="AlphaFoldDB" id="A0A7X6PPA7"/>
<organism evidence="12 13">
    <name type="scientific">Corynebacterium humireducens</name>
    <dbReference type="NCBI Taxonomy" id="1223514"/>
    <lineage>
        <taxon>Bacteria</taxon>
        <taxon>Bacillati</taxon>
        <taxon>Actinomycetota</taxon>
        <taxon>Actinomycetes</taxon>
        <taxon>Mycobacteriales</taxon>
        <taxon>Corynebacteriaceae</taxon>
        <taxon>Corynebacterium</taxon>
    </lineage>
</organism>
<dbReference type="Proteomes" id="UP000557899">
    <property type="component" value="Unassembled WGS sequence"/>
</dbReference>
<evidence type="ECO:0000259" key="9">
    <source>
        <dbReference type="Pfam" id="PF00712"/>
    </source>
</evidence>
<evidence type="ECO:0000256" key="2">
    <source>
        <dbReference type="ARBA" id="ARBA00010752"/>
    </source>
</evidence>
<proteinExistence type="inferred from homology"/>
<comment type="caution">
    <text evidence="12">The sequence shown here is derived from an EMBL/GenBank/DDBJ whole genome shotgun (WGS) entry which is preliminary data.</text>
</comment>
<dbReference type="FunFam" id="3.10.150.10:FF:000005">
    <property type="entry name" value="Beta sliding clamp"/>
    <property type="match status" value="1"/>
</dbReference>
<evidence type="ECO:0000256" key="5">
    <source>
        <dbReference type="ARBA" id="ARBA00022695"/>
    </source>
</evidence>
<dbReference type="EC" id="2.7.7.7" evidence="12"/>
<dbReference type="Pfam" id="PF00712">
    <property type="entry name" value="DNA_pol3_beta"/>
    <property type="match status" value="1"/>
</dbReference>
<evidence type="ECO:0000313" key="13">
    <source>
        <dbReference type="Proteomes" id="UP000557899"/>
    </source>
</evidence>
<evidence type="ECO:0000256" key="6">
    <source>
        <dbReference type="ARBA" id="ARBA00022705"/>
    </source>
</evidence>
<dbReference type="InterPro" id="IPR022637">
    <property type="entry name" value="DNA_polIII_beta_cen"/>
</dbReference>
<gene>
    <name evidence="12" type="primary">dnaN</name>
    <name evidence="12" type="ORF">GX859_10250</name>
</gene>
<dbReference type="InterPro" id="IPR001001">
    <property type="entry name" value="DNA_polIII_beta"/>
</dbReference>
<dbReference type="SUPFAM" id="SSF55979">
    <property type="entry name" value="DNA clamp"/>
    <property type="match status" value="3"/>
</dbReference>
<dbReference type="PIRSF" id="PIRSF000804">
    <property type="entry name" value="DNA_pol_III_b"/>
    <property type="match status" value="1"/>
</dbReference>
<dbReference type="GO" id="GO:0008408">
    <property type="term" value="F:3'-5' exonuclease activity"/>
    <property type="evidence" value="ECO:0007669"/>
    <property type="project" value="InterPro"/>
</dbReference>
<dbReference type="GO" id="GO:0009360">
    <property type="term" value="C:DNA polymerase III complex"/>
    <property type="evidence" value="ECO:0007669"/>
    <property type="project" value="InterPro"/>
</dbReference>